<proteinExistence type="predicted"/>
<sequence>MTPLEAKIRDLIARQGPLTVERYMEICLADPDHGYYRTRDPLGAAGDFVTAPEISQIFGELLGLWSAAVWDMMHRPAQADLVEIGPGRGTLMADATRAAKILPPFREALRVHLVETSEPLRKAQKSTLSPGGLEVCWHDSFTDLPEAPVIVLANEFFDALPIRQVGRASDGWRERVVTIARGTLAFGFGALVPDAEIPPALCGSEIGTIIELLPRARSEIQAIARHLVRHGGAALVIDYGYAGPATGDTLQAVRQHRYANVLSAPGEADLTAHVDFHQIGAAAEEAGAHAYGPISQRDLLLRLGAEARAARLKASARPDQAESVEIGFRRITAQGHRSMGDLFKAMAITAPGLPAPPAFTDQERFRP</sequence>
<dbReference type="Pfam" id="PF02636">
    <property type="entry name" value="Methyltransf_28"/>
    <property type="match status" value="1"/>
</dbReference>
<reference evidence="3" key="1">
    <citation type="journal article" date="2014" name="Int. J. Syst. Evol. Microbiol.">
        <title>Complete genome sequence of Corynebacterium casei LMG S-19264T (=DSM 44701T), isolated from a smear-ripened cheese.</title>
        <authorList>
            <consortium name="US DOE Joint Genome Institute (JGI-PGF)"/>
            <person name="Walter F."/>
            <person name="Albersmeier A."/>
            <person name="Kalinowski J."/>
            <person name="Ruckert C."/>
        </authorList>
    </citation>
    <scope>NUCLEOTIDE SEQUENCE</scope>
    <source>
        <strain evidence="3">CCM 7684</strain>
    </source>
</reference>
<keyword evidence="4" id="KW-1185">Reference proteome</keyword>
<dbReference type="InterPro" id="IPR029063">
    <property type="entry name" value="SAM-dependent_MTases_sf"/>
</dbReference>
<evidence type="ECO:0000256" key="1">
    <source>
        <dbReference type="ARBA" id="ARBA00022603"/>
    </source>
</evidence>
<name>A0A8J2VXP0_9RHOB</name>
<dbReference type="InterPro" id="IPR038375">
    <property type="entry name" value="NDUFAF7_sf"/>
</dbReference>
<dbReference type="InterPro" id="IPR003788">
    <property type="entry name" value="NDUFAF7"/>
</dbReference>
<organism evidence="3 4">
    <name type="scientific">Agaricicola taiwanensis</name>
    <dbReference type="NCBI Taxonomy" id="591372"/>
    <lineage>
        <taxon>Bacteria</taxon>
        <taxon>Pseudomonadati</taxon>
        <taxon>Pseudomonadota</taxon>
        <taxon>Alphaproteobacteria</taxon>
        <taxon>Rhodobacterales</taxon>
        <taxon>Paracoccaceae</taxon>
        <taxon>Agaricicola</taxon>
    </lineage>
</organism>
<dbReference type="PANTHER" id="PTHR12049:SF7">
    <property type="entry name" value="PROTEIN ARGININE METHYLTRANSFERASE NDUFAF7, MITOCHONDRIAL"/>
    <property type="match status" value="1"/>
</dbReference>
<dbReference type="RefSeq" id="WP_188409309.1">
    <property type="nucleotide sequence ID" value="NZ_BMCP01000002.1"/>
</dbReference>
<accession>A0A8J2VXP0</accession>
<dbReference type="EMBL" id="BMCP01000002">
    <property type="protein sequence ID" value="GGE40128.1"/>
    <property type="molecule type" value="Genomic_DNA"/>
</dbReference>
<gene>
    <name evidence="3" type="ORF">GCM10007276_16810</name>
</gene>
<protein>
    <submittedName>
        <fullName evidence="3">ATP synthase subunit beta</fullName>
    </submittedName>
</protein>
<evidence type="ECO:0000313" key="4">
    <source>
        <dbReference type="Proteomes" id="UP000602745"/>
    </source>
</evidence>
<dbReference type="Proteomes" id="UP000602745">
    <property type="component" value="Unassembled WGS sequence"/>
</dbReference>
<dbReference type="SUPFAM" id="SSF53335">
    <property type="entry name" value="S-adenosyl-L-methionine-dependent methyltransferases"/>
    <property type="match status" value="1"/>
</dbReference>
<comment type="caution">
    <text evidence="3">The sequence shown here is derived from an EMBL/GenBank/DDBJ whole genome shotgun (WGS) entry which is preliminary data.</text>
</comment>
<evidence type="ECO:0000313" key="3">
    <source>
        <dbReference type="EMBL" id="GGE40128.1"/>
    </source>
</evidence>
<dbReference type="PANTHER" id="PTHR12049">
    <property type="entry name" value="PROTEIN ARGININE METHYLTRANSFERASE NDUFAF7, MITOCHONDRIAL"/>
    <property type="match status" value="1"/>
</dbReference>
<dbReference type="GO" id="GO:0035243">
    <property type="term" value="F:protein-arginine omega-N symmetric methyltransferase activity"/>
    <property type="evidence" value="ECO:0007669"/>
    <property type="project" value="TreeGrafter"/>
</dbReference>
<dbReference type="GO" id="GO:0032259">
    <property type="term" value="P:methylation"/>
    <property type="evidence" value="ECO:0007669"/>
    <property type="project" value="UniProtKB-KW"/>
</dbReference>
<dbReference type="Gene3D" id="3.40.50.12710">
    <property type="match status" value="1"/>
</dbReference>
<dbReference type="AlphaFoldDB" id="A0A8J2VXP0"/>
<keyword evidence="1" id="KW-0489">Methyltransferase</keyword>
<keyword evidence="2" id="KW-0808">Transferase</keyword>
<evidence type="ECO:0000256" key="2">
    <source>
        <dbReference type="ARBA" id="ARBA00022679"/>
    </source>
</evidence>
<reference evidence="3" key="2">
    <citation type="submission" date="2020-09" db="EMBL/GenBank/DDBJ databases">
        <authorList>
            <person name="Sun Q."/>
            <person name="Sedlacek I."/>
        </authorList>
    </citation>
    <scope>NUCLEOTIDE SEQUENCE</scope>
    <source>
        <strain evidence="3">CCM 7684</strain>
    </source>
</reference>